<dbReference type="EMBL" id="LMWV01000050">
    <property type="protein sequence ID" value="KUN58221.1"/>
    <property type="molecule type" value="Genomic_DNA"/>
</dbReference>
<dbReference type="PIRSF" id="PIRSF006060">
    <property type="entry name" value="AA_transporter"/>
    <property type="match status" value="1"/>
</dbReference>
<keyword evidence="3 6" id="KW-0812">Transmembrane</keyword>
<organism evidence="7 8">
    <name type="scientific">Streptomyces griseorubiginosus</name>
    <dbReference type="NCBI Taxonomy" id="67304"/>
    <lineage>
        <taxon>Bacteria</taxon>
        <taxon>Bacillati</taxon>
        <taxon>Actinomycetota</taxon>
        <taxon>Actinomycetes</taxon>
        <taxon>Kitasatosporales</taxon>
        <taxon>Streptomycetaceae</taxon>
        <taxon>Streptomyces</taxon>
    </lineage>
</organism>
<evidence type="ECO:0000256" key="4">
    <source>
        <dbReference type="ARBA" id="ARBA00022989"/>
    </source>
</evidence>
<dbReference type="PANTHER" id="PTHR45649">
    <property type="entry name" value="AMINO-ACID PERMEASE BAT1"/>
    <property type="match status" value="1"/>
</dbReference>
<feature type="transmembrane region" description="Helical" evidence="6">
    <location>
        <begin position="263"/>
        <end position="285"/>
    </location>
</feature>
<dbReference type="Gene3D" id="1.20.1740.10">
    <property type="entry name" value="Amino acid/polyamine transporter I"/>
    <property type="match status" value="1"/>
</dbReference>
<dbReference type="GO" id="GO:0022857">
    <property type="term" value="F:transmembrane transporter activity"/>
    <property type="evidence" value="ECO:0007669"/>
    <property type="project" value="InterPro"/>
</dbReference>
<feature type="transmembrane region" description="Helical" evidence="6">
    <location>
        <begin position="184"/>
        <end position="203"/>
    </location>
</feature>
<evidence type="ECO:0000313" key="8">
    <source>
        <dbReference type="Proteomes" id="UP000054375"/>
    </source>
</evidence>
<keyword evidence="4 6" id="KW-1133">Transmembrane helix</keyword>
<dbReference type="PANTHER" id="PTHR45649:SF26">
    <property type="entry name" value="OS04G0435100 PROTEIN"/>
    <property type="match status" value="1"/>
</dbReference>
<feature type="transmembrane region" description="Helical" evidence="6">
    <location>
        <begin position="390"/>
        <end position="412"/>
    </location>
</feature>
<evidence type="ECO:0000313" key="7">
    <source>
        <dbReference type="EMBL" id="KUN58221.1"/>
    </source>
</evidence>
<feature type="transmembrane region" description="Helical" evidence="6">
    <location>
        <begin position="110"/>
        <end position="134"/>
    </location>
</feature>
<comment type="caution">
    <text evidence="7">The sequence shown here is derived from an EMBL/GenBank/DDBJ whole genome shotgun (WGS) entry which is preliminary data.</text>
</comment>
<gene>
    <name evidence="7" type="ORF">AQJ54_42495</name>
</gene>
<feature type="transmembrane region" description="Helical" evidence="6">
    <location>
        <begin position="363"/>
        <end position="384"/>
    </location>
</feature>
<feature type="transmembrane region" description="Helical" evidence="6">
    <location>
        <begin position="315"/>
        <end position="342"/>
    </location>
</feature>
<keyword evidence="8" id="KW-1185">Reference proteome</keyword>
<dbReference type="AlphaFoldDB" id="A0A101RMB4"/>
<feature type="transmembrane region" description="Helical" evidence="6">
    <location>
        <begin position="154"/>
        <end position="172"/>
    </location>
</feature>
<feature type="transmembrane region" description="Helical" evidence="6">
    <location>
        <begin position="35"/>
        <end position="59"/>
    </location>
</feature>
<comment type="subcellular location">
    <subcellularLocation>
        <location evidence="1">Membrane</location>
        <topology evidence="1">Multi-pass membrane protein</topology>
    </subcellularLocation>
</comment>
<evidence type="ECO:0000256" key="2">
    <source>
        <dbReference type="ARBA" id="ARBA00022448"/>
    </source>
</evidence>
<evidence type="ECO:0000256" key="6">
    <source>
        <dbReference type="SAM" id="Phobius"/>
    </source>
</evidence>
<sequence>MSHRSASKVEPPSSDDVFLADLGIKPELSRRMGPFGNFAISFSVICILAGGMSLFGFGLGHGGPVVMLGSWIVVGFMTLLVGLSLADVVSAYPTSGGPYFMADKLGGPRWGWVTGWLNLLGLLGAIAGIDYGAAAFAGAFAQLQWGITPTDSSTMTIFGCILLVHGLLNSAGVRLVNVLNSISVYWQLIGVAVIVGALTIAPAKHQSVSFVFTHFHNDTGFSSPFYVALIGSLLAGYTFCGYDASAHVAEETTDAQTSAPRGIVRSIWVSWAAGFVLLAGLLFAMQDYAVTQNSATGVPPAQIFLDVLGASGAKALLLVVIVAMLFCGNAEVAAASRMVFAFSRSRALPRWQSWRLVNDRTKTPTRAVWFVIVVPFVLALPALWSPAAYGAITAINAVGMTPAYGIPIFLALRKGRAYQSGRWSLGRWRMPIGVIAVAYVAVITIVFCLPQSTPITTDSFNYAGVTLLAALLLAWGTWLTRGKRDYQLTAAHTAQRSEALLEGF</sequence>
<evidence type="ECO:0000256" key="5">
    <source>
        <dbReference type="ARBA" id="ARBA00023136"/>
    </source>
</evidence>
<proteinExistence type="predicted"/>
<protein>
    <submittedName>
        <fullName evidence="7">Amino acid permease</fullName>
    </submittedName>
</protein>
<name>A0A101RMB4_9ACTN</name>
<feature type="transmembrane region" description="Helical" evidence="6">
    <location>
        <begin position="459"/>
        <end position="479"/>
    </location>
</feature>
<dbReference type="GO" id="GO:0016020">
    <property type="term" value="C:membrane"/>
    <property type="evidence" value="ECO:0007669"/>
    <property type="project" value="UniProtKB-SubCell"/>
</dbReference>
<reference evidence="7 8" key="1">
    <citation type="submission" date="2015-10" db="EMBL/GenBank/DDBJ databases">
        <title>Draft genome sequence of Streptomyces griseorubiginosus DSM 40469, type strain for the species Streptomyces griseorubiginosus.</title>
        <authorList>
            <person name="Ruckert C."/>
            <person name="Winkler A."/>
            <person name="Kalinowski J."/>
            <person name="Kampfer P."/>
            <person name="Glaeser S."/>
        </authorList>
    </citation>
    <scope>NUCLEOTIDE SEQUENCE [LARGE SCALE GENOMIC DNA]</scope>
    <source>
        <strain evidence="7 8">DSM 40469</strain>
    </source>
</reference>
<feature type="transmembrane region" description="Helical" evidence="6">
    <location>
        <begin position="65"/>
        <end position="89"/>
    </location>
</feature>
<dbReference type="Pfam" id="PF13520">
    <property type="entry name" value="AA_permease_2"/>
    <property type="match status" value="1"/>
</dbReference>
<dbReference type="Proteomes" id="UP000054375">
    <property type="component" value="Unassembled WGS sequence"/>
</dbReference>
<dbReference type="InterPro" id="IPR002293">
    <property type="entry name" value="AA/rel_permease1"/>
</dbReference>
<accession>A0A101RMB4</accession>
<evidence type="ECO:0000256" key="1">
    <source>
        <dbReference type="ARBA" id="ARBA00004141"/>
    </source>
</evidence>
<keyword evidence="5 6" id="KW-0472">Membrane</keyword>
<keyword evidence="2" id="KW-0813">Transport</keyword>
<feature type="transmembrane region" description="Helical" evidence="6">
    <location>
        <begin position="223"/>
        <end position="242"/>
    </location>
</feature>
<feature type="transmembrane region" description="Helical" evidence="6">
    <location>
        <begin position="432"/>
        <end position="453"/>
    </location>
</feature>
<evidence type="ECO:0000256" key="3">
    <source>
        <dbReference type="ARBA" id="ARBA00022692"/>
    </source>
</evidence>